<accession>A0ABT5MKR3</accession>
<evidence type="ECO:0000313" key="2">
    <source>
        <dbReference type="Proteomes" id="UP001528672"/>
    </source>
</evidence>
<comment type="caution">
    <text evidence="1">The sequence shown here is derived from an EMBL/GenBank/DDBJ whole genome shotgun (WGS) entry which is preliminary data.</text>
</comment>
<dbReference type="Proteomes" id="UP001528672">
    <property type="component" value="Unassembled WGS sequence"/>
</dbReference>
<sequence length="166" mass="18252">MRNVQESMTVICTGRPWAPKNIGLLKTIQNLGEVNLKSLAKALPKEDDQIDLSGRLRGMAKRGYVCVCRREGPRQPVYSITSAGTEVIQTSGARVIKSPGVSSKEKAAEVQVKHYLPTVYQGQELRPYQGRPGAMDAFALPSRMGQRLHYRDGRVELIEQTTGAAA</sequence>
<evidence type="ECO:0008006" key="3">
    <source>
        <dbReference type="Google" id="ProtNLM"/>
    </source>
</evidence>
<name>A0ABT5MKR3_9BURK</name>
<protein>
    <recommendedName>
        <fullName evidence="3">HTH hxlR-type domain-containing protein</fullName>
    </recommendedName>
</protein>
<evidence type="ECO:0000313" key="1">
    <source>
        <dbReference type="EMBL" id="MDD0817181.1"/>
    </source>
</evidence>
<organism evidence="1 2">
    <name type="scientific">Curvibacter microcysteis</name>
    <dbReference type="NCBI Taxonomy" id="3026419"/>
    <lineage>
        <taxon>Bacteria</taxon>
        <taxon>Pseudomonadati</taxon>
        <taxon>Pseudomonadota</taxon>
        <taxon>Betaproteobacteria</taxon>
        <taxon>Burkholderiales</taxon>
        <taxon>Comamonadaceae</taxon>
        <taxon>Curvibacter</taxon>
    </lineage>
</organism>
<gene>
    <name evidence="1" type="ORF">PSQ39_21280</name>
</gene>
<dbReference type="RefSeq" id="WP_273929650.1">
    <property type="nucleotide sequence ID" value="NZ_JAQSIO010000016.1"/>
</dbReference>
<proteinExistence type="predicted"/>
<reference evidence="1 2" key="1">
    <citation type="submission" date="2023-02" db="EMBL/GenBank/DDBJ databases">
        <title>Bacterial whole genome sequence for Curvibacter sp. HBC28.</title>
        <authorList>
            <person name="Le V."/>
            <person name="Ko S.-R."/>
            <person name="Ahn C.-Y."/>
            <person name="Oh H.-M."/>
        </authorList>
    </citation>
    <scope>NUCLEOTIDE SEQUENCE [LARGE SCALE GENOMIC DNA]</scope>
    <source>
        <strain evidence="1 2">HBC28</strain>
    </source>
</reference>
<dbReference type="EMBL" id="JAQSIO010000016">
    <property type="protein sequence ID" value="MDD0817181.1"/>
    <property type="molecule type" value="Genomic_DNA"/>
</dbReference>
<keyword evidence="2" id="KW-1185">Reference proteome</keyword>